<dbReference type="AlphaFoldDB" id="A0A7S3Q2X3"/>
<feature type="region of interest" description="Disordered" evidence="1">
    <location>
        <begin position="72"/>
        <end position="114"/>
    </location>
</feature>
<evidence type="ECO:0000313" key="4">
    <source>
        <dbReference type="EMBL" id="CAE0463890.1"/>
    </source>
</evidence>
<keyword evidence="2" id="KW-0732">Signal</keyword>
<dbReference type="PANTHER" id="PTHR35509:SF4">
    <property type="entry name" value="DUF1995 DOMAIN-CONTAINING PROTEIN"/>
    <property type="match status" value="1"/>
</dbReference>
<dbReference type="PANTHER" id="PTHR35509">
    <property type="entry name" value="DOMAIN PROTEIN, PUTATIVE (DUF1995)-RELATED"/>
    <property type="match status" value="1"/>
</dbReference>
<dbReference type="InterPro" id="IPR018962">
    <property type="entry name" value="DUF1995"/>
</dbReference>
<feature type="signal peptide" evidence="2">
    <location>
        <begin position="1"/>
        <end position="18"/>
    </location>
</feature>
<accession>A0A7S3Q2X3</accession>
<evidence type="ECO:0000256" key="2">
    <source>
        <dbReference type="SAM" id="SignalP"/>
    </source>
</evidence>
<dbReference type="Pfam" id="PF09353">
    <property type="entry name" value="DUF1995"/>
    <property type="match status" value="1"/>
</dbReference>
<protein>
    <recommendedName>
        <fullName evidence="3">DUF1995 domain-containing protein</fullName>
    </recommendedName>
</protein>
<evidence type="ECO:0000256" key="1">
    <source>
        <dbReference type="SAM" id="MobiDB-lite"/>
    </source>
</evidence>
<organism evidence="4">
    <name type="scientific">Chaetoceros debilis</name>
    <dbReference type="NCBI Taxonomy" id="122233"/>
    <lineage>
        <taxon>Eukaryota</taxon>
        <taxon>Sar</taxon>
        <taxon>Stramenopiles</taxon>
        <taxon>Ochrophyta</taxon>
        <taxon>Bacillariophyta</taxon>
        <taxon>Coscinodiscophyceae</taxon>
        <taxon>Chaetocerotophycidae</taxon>
        <taxon>Chaetocerotales</taxon>
        <taxon>Chaetocerotaceae</taxon>
        <taxon>Chaetoceros</taxon>
    </lineage>
</organism>
<name>A0A7S3Q2X3_9STRA</name>
<proteinExistence type="predicted"/>
<evidence type="ECO:0000259" key="3">
    <source>
        <dbReference type="Pfam" id="PF09353"/>
    </source>
</evidence>
<dbReference type="EMBL" id="HBIO01011235">
    <property type="protein sequence ID" value="CAE0463890.1"/>
    <property type="molecule type" value="Transcribed_RNA"/>
</dbReference>
<sequence>MKSFTLLLAAAGVSSSEAFAINHRSSLQSAKRSGSTLYSSTDGQSSALKEALKLREKAAKVRAELASLEGKSLDQVEEEAAKEKEQRERRITESKAASEAAMFKRKSSSDKTRGLPKVYVPNNVEEQSLQAAMAIERAFQDGITRQTVRLALVNTRETEEIGVEDEDFVGGAKQMYRESGNPLTTALLNEVRAVATDIQSEEEKKKGAGKEALPPTIKAQDILDFDGSALITSEAAAGPSGDVQALVFPNTDVKYLKDIEEIHKALGKERLFLLVNPFWKNVESWGFNILAPNAKKKAQGVVFDCDGGAFEETYVLKRFSARGEDCVALKAYPNDWEMFAFLEDYSFGRPIPTAMRLGSSKEEPKLSDFSELLNEREEFKLNKTMRQLNRNNY</sequence>
<feature type="chain" id="PRO_5031310964" description="DUF1995 domain-containing protein" evidence="2">
    <location>
        <begin position="19"/>
        <end position="393"/>
    </location>
</feature>
<feature type="compositionally biased region" description="Basic and acidic residues" evidence="1">
    <location>
        <begin position="72"/>
        <end position="93"/>
    </location>
</feature>
<dbReference type="InterPro" id="IPR053021">
    <property type="entry name" value="Chloroplast_ADK"/>
</dbReference>
<gene>
    <name evidence="4" type="ORF">CDEB00056_LOCUS8731</name>
</gene>
<feature type="domain" description="DUF1995" evidence="3">
    <location>
        <begin position="121"/>
        <end position="340"/>
    </location>
</feature>
<reference evidence="4" key="1">
    <citation type="submission" date="2021-01" db="EMBL/GenBank/DDBJ databases">
        <authorList>
            <person name="Corre E."/>
            <person name="Pelletier E."/>
            <person name="Niang G."/>
            <person name="Scheremetjew M."/>
            <person name="Finn R."/>
            <person name="Kale V."/>
            <person name="Holt S."/>
            <person name="Cochrane G."/>
            <person name="Meng A."/>
            <person name="Brown T."/>
            <person name="Cohen L."/>
        </authorList>
    </citation>
    <scope>NUCLEOTIDE SEQUENCE</scope>
    <source>
        <strain evidence="4">MM31A-1</strain>
    </source>
</reference>